<dbReference type="Gene3D" id="1.20.5.4130">
    <property type="match status" value="1"/>
</dbReference>
<keyword evidence="3" id="KW-0677">Repeat</keyword>
<dbReference type="STRING" id="200361.A0A453DM26"/>
<keyword evidence="4" id="KW-0547">Nucleotide-binding</keyword>
<keyword evidence="2" id="KW-0433">Leucine-rich repeat</keyword>
<sequence length="747" mass="84731">LSPGLCIGMMHAAMGFRSRSSTILCFSTSRALPNISQDKYFHGCNIRECACATDVGGGARCDLRAEAYIKTPISMSFSAAIGVISGFNECVTSWQWAKSAISSLHSRWTGSEEQSLQDCVLQLESSLQLLKDTLPAMHDLINKAEWRSHEHGVAKLLPNLKDALSEAEDLLDEFTWYEEKVQVEGDTSQSPFTEFFDTVVPGSFNKLNGVQIRLNHLSVQLDNIGLRGVTHRFDKLVRPETTSLPNETKIFGRDKELEQNALYNHVNNKRLLIVLDDMWDDALKENGQCWKRFCAPFRSVQEGSAMLVSTRCPKVAMGVRTIEPIILAGLNDVVFWNFFKLCAFGSESSSNDPELEHIGRRILPKLKGSPLAAKTLGRMLSMDLQASHWNFILESELWELRQEETNILPALRLSYMYLPFYLKQCFSFCAVYPKDYKFEKAFLAEIWVAEGFVEHQGGIPIQGIGCQYFEDLVARSFFQKVGGRYVIHDLLHDMAQMVSEHDCFILRNKSDFDKVPQNVRHLHVLPSSDFNYSNLLRICKYTKLRTIICKKNLGKKIGFVMDQWCTKLLCMRVISCASTNELPDNIGNWKHLRYLEISRACPLKRIPSTFCWLYNLQILYAKKCKLEWFPSEFGKLISLQKLESYGLSYYAGGRMTLDSANGQGQAGIRLIKNLNQFRGHLEICNVDMLSVGLKSQSFSMITPSIKLNEIHTVGTFRSLTDLTICGCGNITSLNIFCIQIISQPLRE</sequence>
<dbReference type="Gene3D" id="3.80.10.10">
    <property type="entry name" value="Ribonuclease Inhibitor"/>
    <property type="match status" value="1"/>
</dbReference>
<dbReference type="SUPFAM" id="SSF52540">
    <property type="entry name" value="P-loop containing nucleoside triphosphate hydrolases"/>
    <property type="match status" value="1"/>
</dbReference>
<dbReference type="Pfam" id="PF18052">
    <property type="entry name" value="Rx_N"/>
    <property type="match status" value="1"/>
</dbReference>
<dbReference type="InterPro" id="IPR044974">
    <property type="entry name" value="Disease_R_plants"/>
</dbReference>
<dbReference type="InterPro" id="IPR032675">
    <property type="entry name" value="LRR_dom_sf"/>
</dbReference>
<reference evidence="10" key="1">
    <citation type="journal article" date="2014" name="Science">
        <title>Ancient hybridizations among the ancestral genomes of bread wheat.</title>
        <authorList>
            <consortium name="International Wheat Genome Sequencing Consortium,"/>
            <person name="Marcussen T."/>
            <person name="Sandve S.R."/>
            <person name="Heier L."/>
            <person name="Spannagl M."/>
            <person name="Pfeifer M."/>
            <person name="Jakobsen K.S."/>
            <person name="Wulff B.B."/>
            <person name="Steuernagel B."/>
            <person name="Mayer K.F."/>
            <person name="Olsen O.A."/>
        </authorList>
    </citation>
    <scope>NUCLEOTIDE SEQUENCE [LARGE SCALE GENOMIC DNA]</scope>
    <source>
        <strain evidence="10">cv. AL8/78</strain>
    </source>
</reference>
<name>A0A453DM26_AEGTS</name>
<feature type="domain" description="Disease resistance protein winged helix" evidence="8">
    <location>
        <begin position="431"/>
        <end position="495"/>
    </location>
</feature>
<dbReference type="Gene3D" id="3.40.50.300">
    <property type="entry name" value="P-loop containing nucleotide triphosphate hydrolases"/>
    <property type="match status" value="1"/>
</dbReference>
<evidence type="ECO:0000259" key="6">
    <source>
        <dbReference type="Pfam" id="PF00931"/>
    </source>
</evidence>
<dbReference type="InterPro" id="IPR058922">
    <property type="entry name" value="WHD_DRP"/>
</dbReference>
<reference evidence="9" key="5">
    <citation type="journal article" date="2021" name="G3 (Bethesda)">
        <title>Aegilops tauschii genome assembly Aet v5.0 features greater sequence contiguity and improved annotation.</title>
        <authorList>
            <person name="Wang L."/>
            <person name="Zhu T."/>
            <person name="Rodriguez J.C."/>
            <person name="Deal K.R."/>
            <person name="Dubcovsky J."/>
            <person name="McGuire P.E."/>
            <person name="Lux T."/>
            <person name="Spannagl M."/>
            <person name="Mayer K.F.X."/>
            <person name="Baldrich P."/>
            <person name="Meyers B.C."/>
            <person name="Huo N."/>
            <person name="Gu Y.Q."/>
            <person name="Zhou H."/>
            <person name="Devos K.M."/>
            <person name="Bennetzen J.L."/>
            <person name="Unver T."/>
            <person name="Budak H."/>
            <person name="Gulick P.J."/>
            <person name="Galiba G."/>
            <person name="Kalapos B."/>
            <person name="Nelson D.R."/>
            <person name="Li P."/>
            <person name="You F.M."/>
            <person name="Luo M.C."/>
            <person name="Dvorak J."/>
        </authorList>
    </citation>
    <scope>NUCLEOTIDE SEQUENCE [LARGE SCALE GENOMIC DNA]</scope>
    <source>
        <strain evidence="9">cv. AL8/78</strain>
    </source>
</reference>
<evidence type="ECO:0000256" key="4">
    <source>
        <dbReference type="ARBA" id="ARBA00022741"/>
    </source>
</evidence>
<feature type="domain" description="Disease resistance N-terminal" evidence="7">
    <location>
        <begin position="122"/>
        <end position="183"/>
    </location>
</feature>
<dbReference type="InterPro" id="IPR027417">
    <property type="entry name" value="P-loop_NTPase"/>
</dbReference>
<dbReference type="InterPro" id="IPR042197">
    <property type="entry name" value="Apaf_helical"/>
</dbReference>
<keyword evidence="5" id="KW-0611">Plant defense</keyword>
<evidence type="ECO:0000259" key="8">
    <source>
        <dbReference type="Pfam" id="PF23559"/>
    </source>
</evidence>
<reference evidence="9" key="3">
    <citation type="journal article" date="2017" name="Nature">
        <title>Genome sequence of the progenitor of the wheat D genome Aegilops tauschii.</title>
        <authorList>
            <person name="Luo M.C."/>
            <person name="Gu Y.Q."/>
            <person name="Puiu D."/>
            <person name="Wang H."/>
            <person name="Twardziok S.O."/>
            <person name="Deal K.R."/>
            <person name="Huo N."/>
            <person name="Zhu T."/>
            <person name="Wang L."/>
            <person name="Wang Y."/>
            <person name="McGuire P.E."/>
            <person name="Liu S."/>
            <person name="Long H."/>
            <person name="Ramasamy R.K."/>
            <person name="Rodriguez J.C."/>
            <person name="Van S.L."/>
            <person name="Yuan L."/>
            <person name="Wang Z."/>
            <person name="Xia Z."/>
            <person name="Xiao L."/>
            <person name="Anderson O.D."/>
            <person name="Ouyang S."/>
            <person name="Liang Y."/>
            <person name="Zimin A.V."/>
            <person name="Pertea G."/>
            <person name="Qi P."/>
            <person name="Bennetzen J.L."/>
            <person name="Dai X."/>
            <person name="Dawson M.W."/>
            <person name="Muller H.G."/>
            <person name="Kugler K."/>
            <person name="Rivarola-Duarte L."/>
            <person name="Spannagl M."/>
            <person name="Mayer K.F.X."/>
            <person name="Lu F.H."/>
            <person name="Bevan M.W."/>
            <person name="Leroy P."/>
            <person name="Li P."/>
            <person name="You F.M."/>
            <person name="Sun Q."/>
            <person name="Liu Z."/>
            <person name="Lyons E."/>
            <person name="Wicker T."/>
            <person name="Salzberg S.L."/>
            <person name="Devos K.M."/>
            <person name="Dvorak J."/>
        </authorList>
    </citation>
    <scope>NUCLEOTIDE SEQUENCE [LARGE SCALE GENOMIC DNA]</scope>
    <source>
        <strain evidence="9">cv. AL8/78</strain>
    </source>
</reference>
<dbReference type="PANTHER" id="PTHR23155">
    <property type="entry name" value="DISEASE RESISTANCE PROTEIN RP"/>
    <property type="match status" value="1"/>
</dbReference>
<dbReference type="InterPro" id="IPR041118">
    <property type="entry name" value="Rx_N"/>
</dbReference>
<evidence type="ECO:0000256" key="1">
    <source>
        <dbReference type="ARBA" id="ARBA00008894"/>
    </source>
</evidence>
<dbReference type="GO" id="GO:0098542">
    <property type="term" value="P:defense response to other organism"/>
    <property type="evidence" value="ECO:0007669"/>
    <property type="project" value="TreeGrafter"/>
</dbReference>
<dbReference type="Gene3D" id="1.10.10.10">
    <property type="entry name" value="Winged helix-like DNA-binding domain superfamily/Winged helix DNA-binding domain"/>
    <property type="match status" value="1"/>
</dbReference>
<feature type="domain" description="NB-ARC" evidence="6">
    <location>
        <begin position="256"/>
        <end position="345"/>
    </location>
</feature>
<evidence type="ECO:0000256" key="3">
    <source>
        <dbReference type="ARBA" id="ARBA00022737"/>
    </source>
</evidence>
<dbReference type="AlphaFoldDB" id="A0A453DM26"/>
<organism evidence="9 10">
    <name type="scientific">Aegilops tauschii subsp. strangulata</name>
    <name type="common">Goatgrass</name>
    <dbReference type="NCBI Taxonomy" id="200361"/>
    <lineage>
        <taxon>Eukaryota</taxon>
        <taxon>Viridiplantae</taxon>
        <taxon>Streptophyta</taxon>
        <taxon>Embryophyta</taxon>
        <taxon>Tracheophyta</taxon>
        <taxon>Spermatophyta</taxon>
        <taxon>Magnoliopsida</taxon>
        <taxon>Liliopsida</taxon>
        <taxon>Poales</taxon>
        <taxon>Poaceae</taxon>
        <taxon>BOP clade</taxon>
        <taxon>Pooideae</taxon>
        <taxon>Triticodae</taxon>
        <taxon>Triticeae</taxon>
        <taxon>Triticinae</taxon>
        <taxon>Aegilops</taxon>
    </lineage>
</organism>
<dbReference type="Pfam" id="PF00931">
    <property type="entry name" value="NB-ARC"/>
    <property type="match status" value="1"/>
</dbReference>
<comment type="similarity">
    <text evidence="1">Belongs to the disease resistance NB-LRR family.</text>
</comment>
<keyword evidence="10" id="KW-1185">Reference proteome</keyword>
<evidence type="ECO:0000313" key="10">
    <source>
        <dbReference type="Proteomes" id="UP000015105"/>
    </source>
</evidence>
<dbReference type="Gene3D" id="1.10.8.430">
    <property type="entry name" value="Helical domain of apoptotic protease-activating factors"/>
    <property type="match status" value="1"/>
</dbReference>
<accession>A0A453DM26</accession>
<evidence type="ECO:0000256" key="2">
    <source>
        <dbReference type="ARBA" id="ARBA00022614"/>
    </source>
</evidence>
<dbReference type="SUPFAM" id="SSF52058">
    <property type="entry name" value="L domain-like"/>
    <property type="match status" value="1"/>
</dbReference>
<dbReference type="InterPro" id="IPR002182">
    <property type="entry name" value="NB-ARC"/>
</dbReference>
<reference evidence="10" key="2">
    <citation type="journal article" date="2017" name="Nat. Plants">
        <title>The Aegilops tauschii genome reveals multiple impacts of transposons.</title>
        <authorList>
            <person name="Zhao G."/>
            <person name="Zou C."/>
            <person name="Li K."/>
            <person name="Wang K."/>
            <person name="Li T."/>
            <person name="Gao L."/>
            <person name="Zhang X."/>
            <person name="Wang H."/>
            <person name="Yang Z."/>
            <person name="Liu X."/>
            <person name="Jiang W."/>
            <person name="Mao L."/>
            <person name="Kong X."/>
            <person name="Jiao Y."/>
            <person name="Jia J."/>
        </authorList>
    </citation>
    <scope>NUCLEOTIDE SEQUENCE [LARGE SCALE GENOMIC DNA]</scope>
    <source>
        <strain evidence="10">cv. AL8/78</strain>
    </source>
</reference>
<reference evidence="9" key="4">
    <citation type="submission" date="2019-03" db="UniProtKB">
        <authorList>
            <consortium name="EnsemblPlants"/>
        </authorList>
    </citation>
    <scope>IDENTIFICATION</scope>
</reference>
<dbReference type="GO" id="GO:0043531">
    <property type="term" value="F:ADP binding"/>
    <property type="evidence" value="ECO:0007669"/>
    <property type="project" value="InterPro"/>
</dbReference>
<evidence type="ECO:0000259" key="7">
    <source>
        <dbReference type="Pfam" id="PF18052"/>
    </source>
</evidence>
<protein>
    <recommendedName>
        <fullName evidence="11">NB-ARC domain-containing protein</fullName>
    </recommendedName>
</protein>
<dbReference type="Proteomes" id="UP000015105">
    <property type="component" value="Chromosome 2D"/>
</dbReference>
<evidence type="ECO:0000256" key="5">
    <source>
        <dbReference type="ARBA" id="ARBA00022821"/>
    </source>
</evidence>
<dbReference type="EnsemblPlants" id="AET2Gv21303200.1">
    <property type="protein sequence ID" value="AET2Gv21303200.1"/>
    <property type="gene ID" value="AET2Gv21303200"/>
</dbReference>
<proteinExistence type="inferred from homology"/>
<dbReference type="Gramene" id="AET2Gv21303200.1">
    <property type="protein sequence ID" value="AET2Gv21303200.1"/>
    <property type="gene ID" value="AET2Gv21303200"/>
</dbReference>
<evidence type="ECO:0000313" key="9">
    <source>
        <dbReference type="EnsemblPlants" id="AET2Gv21303200.1"/>
    </source>
</evidence>
<evidence type="ECO:0008006" key="11">
    <source>
        <dbReference type="Google" id="ProtNLM"/>
    </source>
</evidence>
<dbReference type="Pfam" id="PF23559">
    <property type="entry name" value="WHD_DRP"/>
    <property type="match status" value="1"/>
</dbReference>
<dbReference type="PANTHER" id="PTHR23155:SF1237">
    <property type="entry name" value="OS09G0365000 PROTEIN"/>
    <property type="match status" value="1"/>
</dbReference>
<dbReference type="InterPro" id="IPR036388">
    <property type="entry name" value="WH-like_DNA-bd_sf"/>
</dbReference>